<dbReference type="PROSITE" id="PS50110">
    <property type="entry name" value="RESPONSE_REGULATORY"/>
    <property type="match status" value="1"/>
</dbReference>
<feature type="domain" description="Response regulatory" evidence="3">
    <location>
        <begin position="5"/>
        <end position="121"/>
    </location>
</feature>
<keyword evidence="5" id="KW-1185">Reference proteome</keyword>
<feature type="modified residue" description="4-aspartylphosphate" evidence="2">
    <location>
        <position position="54"/>
    </location>
</feature>
<protein>
    <submittedName>
        <fullName evidence="4">Response regulator with CheY-like receiver, AAA-type ATPase, and DNA-binding domains</fullName>
    </submittedName>
</protein>
<dbReference type="AlphaFoldDB" id="I3CFN8"/>
<evidence type="ECO:0000256" key="2">
    <source>
        <dbReference type="PROSITE-ProRule" id="PRU00169"/>
    </source>
</evidence>
<proteinExistence type="predicted"/>
<dbReference type="Pfam" id="PF00072">
    <property type="entry name" value="Response_reg"/>
    <property type="match status" value="1"/>
</dbReference>
<evidence type="ECO:0000313" key="5">
    <source>
        <dbReference type="Proteomes" id="UP000005744"/>
    </source>
</evidence>
<dbReference type="GO" id="GO:0000160">
    <property type="term" value="P:phosphorelay signal transduction system"/>
    <property type="evidence" value="ECO:0007669"/>
    <property type="project" value="InterPro"/>
</dbReference>
<evidence type="ECO:0000313" key="4">
    <source>
        <dbReference type="EMBL" id="EIJ42431.1"/>
    </source>
</evidence>
<dbReference type="STRING" id="395493.BegalDRAFT_1550"/>
<dbReference type="SMART" id="SM00448">
    <property type="entry name" value="REC"/>
    <property type="match status" value="1"/>
</dbReference>
<dbReference type="HOGENOM" id="CLU_000445_69_17_6"/>
<dbReference type="SUPFAM" id="SSF52172">
    <property type="entry name" value="CheY-like"/>
    <property type="match status" value="1"/>
</dbReference>
<dbReference type="InterPro" id="IPR011006">
    <property type="entry name" value="CheY-like_superfamily"/>
</dbReference>
<dbReference type="EMBL" id="JH600070">
    <property type="protein sequence ID" value="EIJ42431.1"/>
    <property type="molecule type" value="Genomic_DNA"/>
</dbReference>
<dbReference type="Proteomes" id="UP000005744">
    <property type="component" value="Unassembled WGS sequence"/>
</dbReference>
<organism evidence="4 5">
    <name type="scientific">Beggiatoa alba B18LD</name>
    <dbReference type="NCBI Taxonomy" id="395493"/>
    <lineage>
        <taxon>Bacteria</taxon>
        <taxon>Pseudomonadati</taxon>
        <taxon>Pseudomonadota</taxon>
        <taxon>Gammaproteobacteria</taxon>
        <taxon>Thiotrichales</taxon>
        <taxon>Thiotrichaceae</taxon>
        <taxon>Beggiatoa</taxon>
    </lineage>
</organism>
<accession>I3CFN8</accession>
<gene>
    <name evidence="4" type="ORF">BegalDRAFT_1550</name>
</gene>
<dbReference type="Gene3D" id="3.40.50.2300">
    <property type="match status" value="1"/>
</dbReference>
<dbReference type="InterPro" id="IPR050595">
    <property type="entry name" value="Bact_response_regulator"/>
</dbReference>
<dbReference type="GO" id="GO:0003677">
    <property type="term" value="F:DNA binding"/>
    <property type="evidence" value="ECO:0007669"/>
    <property type="project" value="UniProtKB-KW"/>
</dbReference>
<dbReference type="RefSeq" id="WP_002685370.1">
    <property type="nucleotide sequence ID" value="NZ_JH600070.1"/>
</dbReference>
<dbReference type="PANTHER" id="PTHR44591">
    <property type="entry name" value="STRESS RESPONSE REGULATOR PROTEIN 1"/>
    <property type="match status" value="1"/>
</dbReference>
<dbReference type="PANTHER" id="PTHR44591:SF25">
    <property type="entry name" value="CHEMOTAXIS TWO-COMPONENT RESPONSE REGULATOR"/>
    <property type="match status" value="1"/>
</dbReference>
<keyword evidence="4" id="KW-0238">DNA-binding</keyword>
<name>I3CFN8_9GAMM</name>
<evidence type="ECO:0000259" key="3">
    <source>
        <dbReference type="PROSITE" id="PS50110"/>
    </source>
</evidence>
<evidence type="ECO:0000256" key="1">
    <source>
        <dbReference type="ARBA" id="ARBA00022553"/>
    </source>
</evidence>
<keyword evidence="1 2" id="KW-0597">Phosphoprotein</keyword>
<dbReference type="InterPro" id="IPR001789">
    <property type="entry name" value="Sig_transdc_resp-reg_receiver"/>
</dbReference>
<sequence>MKITQILISDDSTSMRQMLAFTLTQARYSVTEADDGEQALALAKEHPFDLVITDINMPKLDGLALVRELRTLPAYQFKPILLLTTETDPEKKLLAKTSGATGWINKPFDPDKLLAAIRKVLG</sequence>
<dbReference type="eggNOG" id="COG0745">
    <property type="taxonomic scope" value="Bacteria"/>
</dbReference>
<reference evidence="4 5" key="1">
    <citation type="submission" date="2011-11" db="EMBL/GenBank/DDBJ databases">
        <title>Improved High-Quality Draft sequence of Beggiatoa alba B18lD.</title>
        <authorList>
            <consortium name="US DOE Joint Genome Institute"/>
            <person name="Lucas S."/>
            <person name="Han J."/>
            <person name="Lapidus A."/>
            <person name="Cheng J.-F."/>
            <person name="Goodwin L."/>
            <person name="Pitluck S."/>
            <person name="Peters L."/>
            <person name="Mikhailova N."/>
            <person name="Held B."/>
            <person name="Detter J.C."/>
            <person name="Han C."/>
            <person name="Tapia R."/>
            <person name="Land M."/>
            <person name="Hauser L."/>
            <person name="Kyrpides N."/>
            <person name="Ivanova N."/>
            <person name="Pagani I."/>
            <person name="Samuel K."/>
            <person name="Teske A."/>
            <person name="Mueller J."/>
            <person name="Woyke T."/>
        </authorList>
    </citation>
    <scope>NUCLEOTIDE SEQUENCE [LARGE SCALE GENOMIC DNA]</scope>
    <source>
        <strain evidence="4 5">B18LD</strain>
    </source>
</reference>